<dbReference type="GO" id="GO:0005524">
    <property type="term" value="F:ATP binding"/>
    <property type="evidence" value="ECO:0007669"/>
    <property type="project" value="UniProtKB-KW"/>
</dbReference>
<keyword evidence="2 8" id="KW-0812">Transmembrane</keyword>
<dbReference type="Gene3D" id="3.40.50.300">
    <property type="entry name" value="P-loop containing nucleotide triphosphate hydrolases"/>
    <property type="match status" value="1"/>
</dbReference>
<keyword evidence="5 8" id="KW-1133">Transmembrane helix</keyword>
<evidence type="ECO:0000256" key="4">
    <source>
        <dbReference type="ARBA" id="ARBA00022840"/>
    </source>
</evidence>
<dbReference type="PROSITE" id="PS50893">
    <property type="entry name" value="ABC_TRANSPORTER_2"/>
    <property type="match status" value="1"/>
</dbReference>
<reference evidence="11" key="1">
    <citation type="submission" date="2020-09" db="EMBL/GenBank/DDBJ databases">
        <title>Brevundimonas sp. LVF2 isolated from a puddle in Goettingen, Germany.</title>
        <authorList>
            <person name="Friedrich I."/>
            <person name="Klassen A."/>
            <person name="Hannes N."/>
            <person name="Schneider D."/>
            <person name="Hertel R."/>
            <person name="Daniel R."/>
        </authorList>
    </citation>
    <scope>NUCLEOTIDE SEQUENCE</scope>
    <source>
        <strain evidence="11">LVF2</strain>
    </source>
</reference>
<feature type="domain" description="ABC transmembrane type-1" evidence="10">
    <location>
        <begin position="33"/>
        <end position="326"/>
    </location>
</feature>
<feature type="domain" description="ABC transporter" evidence="9">
    <location>
        <begin position="360"/>
        <end position="598"/>
    </location>
</feature>
<proteinExistence type="predicted"/>
<dbReference type="Proteomes" id="UP000663918">
    <property type="component" value="Chromosome"/>
</dbReference>
<dbReference type="GO" id="GO:0005886">
    <property type="term" value="C:plasma membrane"/>
    <property type="evidence" value="ECO:0007669"/>
    <property type="project" value="UniProtKB-SubCell"/>
</dbReference>
<dbReference type="InterPro" id="IPR039421">
    <property type="entry name" value="Type_1_exporter"/>
</dbReference>
<dbReference type="InterPro" id="IPR003439">
    <property type="entry name" value="ABC_transporter-like_ATP-bd"/>
</dbReference>
<dbReference type="InterPro" id="IPR036640">
    <property type="entry name" value="ABC1_TM_sf"/>
</dbReference>
<dbReference type="InterPro" id="IPR011527">
    <property type="entry name" value="ABC1_TM_dom"/>
</dbReference>
<dbReference type="InterPro" id="IPR027417">
    <property type="entry name" value="P-loop_NTPase"/>
</dbReference>
<dbReference type="Pfam" id="PF00005">
    <property type="entry name" value="ABC_tran"/>
    <property type="match status" value="1"/>
</dbReference>
<evidence type="ECO:0000256" key="5">
    <source>
        <dbReference type="ARBA" id="ARBA00022989"/>
    </source>
</evidence>
<accession>A0A975C3C5</accession>
<dbReference type="PROSITE" id="PS50929">
    <property type="entry name" value="ABC_TM1F"/>
    <property type="match status" value="1"/>
</dbReference>
<comment type="subcellular location">
    <subcellularLocation>
        <location evidence="1">Cell membrane</location>
        <topology evidence="1">Multi-pass membrane protein</topology>
    </subcellularLocation>
</comment>
<feature type="transmembrane region" description="Helical" evidence="8">
    <location>
        <begin position="181"/>
        <end position="198"/>
    </location>
</feature>
<sequence length="611" mass="65569">MTTPAVTDEDERLRPLLARIWRDYLSRHKTALFASILCAGIVGVVAATVLQLLEPAINGLFLGTPVKIWGLFPIPPSEALWAIPAFIVGMAVIWTVAALGQAALVNRLGHGIVGDIQIRLFGAMIRADLARLRSQHSGAFVSSVLFDANLVREAFTNGVVNYTQHGLTLIAVIAFMAWSDWQLTLIVLLGVPAITYVLRRFSKRTRKATTGAMLETENLSTALMENLDGVRLIKIENREAAEEARVGEVVGRRQRHVIKSADSRAFAGPFSNFFAMVIVAAVMAYAGWRAREGHMSVGEFAAFIGLLMSAGQSLRQVTNLQTVMAEGLTAARRLFAALDIQPEIREAAEPQAIPEGPLTVALNGISFAYGGLQDGVAPTLSDVSLTVAPGETVALVGPSGGGKSTILSLLPRFYDVTAGAVTLGGIDIRDLATPDLRDRIALVTQEPFLFDDTIAANITYGRESVTQDEIEAAARAAAAHDFITALPQGYQTRAGEAGMRLSGGQRQRVAIARAFLKNAPILLLDEATSALDTESEALVQAALERLMQGRATLMIAHRLSTVMNADRIHVLEAGRIVETGTHKQLVKKGGLYARLARQQSLDGTPSVETVA</sequence>
<evidence type="ECO:0000256" key="6">
    <source>
        <dbReference type="ARBA" id="ARBA00023136"/>
    </source>
</evidence>
<dbReference type="PANTHER" id="PTHR43394:SF1">
    <property type="entry name" value="ATP-BINDING CASSETTE SUB-FAMILY B MEMBER 10, MITOCHONDRIAL"/>
    <property type="match status" value="1"/>
</dbReference>
<name>A0A975C3C5_9CAUL</name>
<dbReference type="InterPro" id="IPR003593">
    <property type="entry name" value="AAA+_ATPase"/>
</dbReference>
<dbReference type="RefSeq" id="WP_207932363.1">
    <property type="nucleotide sequence ID" value="NZ_CP062222.1"/>
</dbReference>
<keyword evidence="6 8" id="KW-0472">Membrane</keyword>
<dbReference type="EMBL" id="CP062222">
    <property type="protein sequence ID" value="QTC93088.1"/>
    <property type="molecule type" value="Genomic_DNA"/>
</dbReference>
<dbReference type="Pfam" id="PF00664">
    <property type="entry name" value="ABC_membrane"/>
    <property type="match status" value="1"/>
</dbReference>
<evidence type="ECO:0000256" key="1">
    <source>
        <dbReference type="ARBA" id="ARBA00004651"/>
    </source>
</evidence>
<feature type="transmembrane region" description="Helical" evidence="8">
    <location>
        <begin position="79"/>
        <end position="100"/>
    </location>
</feature>
<evidence type="ECO:0000259" key="9">
    <source>
        <dbReference type="PROSITE" id="PS50893"/>
    </source>
</evidence>
<comment type="function">
    <text evidence="7">Part of an ABC transporter complex. Transmembrane domains (TMD) form a pore in the inner membrane and the ATP-binding domain (NBD) is responsible for energy generation.</text>
</comment>
<dbReference type="InterPro" id="IPR017871">
    <property type="entry name" value="ABC_transporter-like_CS"/>
</dbReference>
<dbReference type="FunFam" id="3.40.50.300:FF:000218">
    <property type="entry name" value="Multidrug ABC transporter ATP-binding protein"/>
    <property type="match status" value="1"/>
</dbReference>
<evidence type="ECO:0000256" key="3">
    <source>
        <dbReference type="ARBA" id="ARBA00022741"/>
    </source>
</evidence>
<feature type="transmembrane region" description="Helical" evidence="8">
    <location>
        <begin position="31"/>
        <end position="53"/>
    </location>
</feature>
<evidence type="ECO:0000256" key="8">
    <source>
        <dbReference type="SAM" id="Phobius"/>
    </source>
</evidence>
<evidence type="ECO:0000256" key="7">
    <source>
        <dbReference type="ARBA" id="ARBA00024725"/>
    </source>
</evidence>
<evidence type="ECO:0000259" key="10">
    <source>
        <dbReference type="PROSITE" id="PS50929"/>
    </source>
</evidence>
<dbReference type="CDD" id="cd18552">
    <property type="entry name" value="ABC_6TM_MsbA_like"/>
    <property type="match status" value="1"/>
</dbReference>
<dbReference type="Gene3D" id="1.20.1560.10">
    <property type="entry name" value="ABC transporter type 1, transmembrane domain"/>
    <property type="match status" value="1"/>
</dbReference>
<organism evidence="11 12">
    <name type="scientific">Brevundimonas goettingensis</name>
    <dbReference type="NCBI Taxonomy" id="2774190"/>
    <lineage>
        <taxon>Bacteria</taxon>
        <taxon>Pseudomonadati</taxon>
        <taxon>Pseudomonadota</taxon>
        <taxon>Alphaproteobacteria</taxon>
        <taxon>Caulobacterales</taxon>
        <taxon>Caulobacteraceae</taxon>
        <taxon>Brevundimonas</taxon>
    </lineage>
</organism>
<gene>
    <name evidence="11" type="ORF">IFJ75_09730</name>
</gene>
<dbReference type="PANTHER" id="PTHR43394">
    <property type="entry name" value="ATP-DEPENDENT PERMEASE MDL1, MITOCHONDRIAL"/>
    <property type="match status" value="1"/>
</dbReference>
<evidence type="ECO:0000313" key="12">
    <source>
        <dbReference type="Proteomes" id="UP000663918"/>
    </source>
</evidence>
<evidence type="ECO:0000256" key="2">
    <source>
        <dbReference type="ARBA" id="ARBA00022692"/>
    </source>
</evidence>
<dbReference type="GO" id="GO:0016887">
    <property type="term" value="F:ATP hydrolysis activity"/>
    <property type="evidence" value="ECO:0007669"/>
    <property type="project" value="InterPro"/>
</dbReference>
<dbReference type="SMART" id="SM00382">
    <property type="entry name" value="AAA"/>
    <property type="match status" value="1"/>
</dbReference>
<feature type="transmembrane region" description="Helical" evidence="8">
    <location>
        <begin position="159"/>
        <end position="175"/>
    </location>
</feature>
<protein>
    <submittedName>
        <fullName evidence="11">ABC transporter ATP-binding protein</fullName>
    </submittedName>
</protein>
<keyword evidence="3" id="KW-0547">Nucleotide-binding</keyword>
<dbReference type="PROSITE" id="PS00211">
    <property type="entry name" value="ABC_TRANSPORTER_1"/>
    <property type="match status" value="1"/>
</dbReference>
<dbReference type="SUPFAM" id="SSF90123">
    <property type="entry name" value="ABC transporter transmembrane region"/>
    <property type="match status" value="1"/>
</dbReference>
<feature type="transmembrane region" description="Helical" evidence="8">
    <location>
        <begin position="265"/>
        <end position="288"/>
    </location>
</feature>
<evidence type="ECO:0000313" key="11">
    <source>
        <dbReference type="EMBL" id="QTC93088.1"/>
    </source>
</evidence>
<keyword evidence="4 11" id="KW-0067">ATP-binding</keyword>
<dbReference type="KEGG" id="bgoe:IFJ75_09730"/>
<dbReference type="SUPFAM" id="SSF52540">
    <property type="entry name" value="P-loop containing nucleoside triphosphate hydrolases"/>
    <property type="match status" value="1"/>
</dbReference>
<keyword evidence="12" id="KW-1185">Reference proteome</keyword>
<dbReference type="AlphaFoldDB" id="A0A975C3C5"/>
<dbReference type="GO" id="GO:0015421">
    <property type="term" value="F:ABC-type oligopeptide transporter activity"/>
    <property type="evidence" value="ECO:0007669"/>
    <property type="project" value="TreeGrafter"/>
</dbReference>